<dbReference type="SUPFAM" id="SSF81296">
    <property type="entry name" value="E set domains"/>
    <property type="match status" value="1"/>
</dbReference>
<accession>A0A974SK29</accession>
<evidence type="ECO:0000313" key="6">
    <source>
        <dbReference type="EMBL" id="QRG08062.1"/>
    </source>
</evidence>
<dbReference type="InterPro" id="IPR014756">
    <property type="entry name" value="Ig_E-set"/>
</dbReference>
<evidence type="ECO:0000256" key="3">
    <source>
        <dbReference type="SAM" id="MobiDB-lite"/>
    </source>
</evidence>
<keyword evidence="7" id="KW-1185">Reference proteome</keyword>
<evidence type="ECO:0000259" key="5">
    <source>
        <dbReference type="Pfam" id="PF04234"/>
    </source>
</evidence>
<dbReference type="KEGG" id="xdi:EZH22_06885"/>
<dbReference type="Proteomes" id="UP000596427">
    <property type="component" value="Chromosome"/>
</dbReference>
<gene>
    <name evidence="6" type="ORF">EZH22_06885</name>
</gene>
<dbReference type="GO" id="GO:0042597">
    <property type="term" value="C:periplasmic space"/>
    <property type="evidence" value="ECO:0007669"/>
    <property type="project" value="InterPro"/>
</dbReference>
<evidence type="ECO:0000256" key="2">
    <source>
        <dbReference type="ARBA" id="ARBA00023008"/>
    </source>
</evidence>
<evidence type="ECO:0000313" key="7">
    <source>
        <dbReference type="Proteomes" id="UP000596427"/>
    </source>
</evidence>
<sequence length="163" mass="17028">MKSLFLGAALLAGLMAGTGSMARAQCAFDQSVPNANAVLDDPRPAVSIDFTDEFELNEVRVVALADNSLRPTDWTRPAAQVRATSFRVTEPLPPGKYLIEWNGYLRRHFHADGGSIPFTVAAAGDAPPEPSPAAAPPAGAAPRIGSDLRYPALLGAGAPPPGR</sequence>
<evidence type="ECO:0000256" key="4">
    <source>
        <dbReference type="SAM" id="SignalP"/>
    </source>
</evidence>
<keyword evidence="1 4" id="KW-0732">Signal</keyword>
<dbReference type="GO" id="GO:0005507">
    <property type="term" value="F:copper ion binding"/>
    <property type="evidence" value="ECO:0007669"/>
    <property type="project" value="InterPro"/>
</dbReference>
<evidence type="ECO:0000256" key="1">
    <source>
        <dbReference type="ARBA" id="ARBA00022729"/>
    </source>
</evidence>
<dbReference type="Pfam" id="PF04234">
    <property type="entry name" value="CopC"/>
    <property type="match status" value="1"/>
</dbReference>
<dbReference type="GO" id="GO:0046688">
    <property type="term" value="P:response to copper ion"/>
    <property type="evidence" value="ECO:0007669"/>
    <property type="project" value="InterPro"/>
</dbReference>
<protein>
    <submittedName>
        <fullName evidence="6">Copper resistance protein CopC</fullName>
    </submittedName>
</protein>
<feature type="signal peptide" evidence="4">
    <location>
        <begin position="1"/>
        <end position="24"/>
    </location>
</feature>
<feature type="region of interest" description="Disordered" evidence="3">
    <location>
        <begin position="123"/>
        <end position="145"/>
    </location>
</feature>
<dbReference type="InterPro" id="IPR007348">
    <property type="entry name" value="CopC_dom"/>
</dbReference>
<feature type="chain" id="PRO_5037101950" evidence="4">
    <location>
        <begin position="25"/>
        <end position="163"/>
    </location>
</feature>
<dbReference type="AlphaFoldDB" id="A0A974SK29"/>
<dbReference type="Gene3D" id="2.60.40.1220">
    <property type="match status" value="1"/>
</dbReference>
<name>A0A974SK29_9HYPH</name>
<dbReference type="InterPro" id="IPR014755">
    <property type="entry name" value="Cu-Rt/internalin_Ig-like"/>
</dbReference>
<organism evidence="6 7">
    <name type="scientific">Xanthobacter dioxanivorans</name>
    <dbReference type="NCBI Taxonomy" id="2528964"/>
    <lineage>
        <taxon>Bacteria</taxon>
        <taxon>Pseudomonadati</taxon>
        <taxon>Pseudomonadota</taxon>
        <taxon>Alphaproteobacteria</taxon>
        <taxon>Hyphomicrobiales</taxon>
        <taxon>Xanthobacteraceae</taxon>
        <taxon>Xanthobacter</taxon>
    </lineage>
</organism>
<feature type="domain" description="CopC" evidence="5">
    <location>
        <begin position="29"/>
        <end position="120"/>
    </location>
</feature>
<reference evidence="6 7" key="1">
    <citation type="submission" date="2020-10" db="EMBL/GenBank/DDBJ databases">
        <title>Degradation of 1,4-Dioxane by Xanthobacter sp. YN2, via a Novel Group-2 Soluble Di-Iron Monooxygenase.</title>
        <authorList>
            <person name="Ma F."/>
            <person name="Wang Y."/>
            <person name="Yang J."/>
            <person name="Guo H."/>
            <person name="Su D."/>
            <person name="Yu L."/>
        </authorList>
    </citation>
    <scope>NUCLEOTIDE SEQUENCE [LARGE SCALE GENOMIC DNA]</scope>
    <source>
        <strain evidence="6 7">YN2</strain>
    </source>
</reference>
<proteinExistence type="predicted"/>
<dbReference type="EMBL" id="CP063362">
    <property type="protein sequence ID" value="QRG08062.1"/>
    <property type="molecule type" value="Genomic_DNA"/>
</dbReference>
<keyword evidence="2" id="KW-0186">Copper</keyword>
<dbReference type="RefSeq" id="WP_203194974.1">
    <property type="nucleotide sequence ID" value="NZ_CP063362.1"/>
</dbReference>